<dbReference type="Proteomes" id="UP001642464">
    <property type="component" value="Unassembled WGS sequence"/>
</dbReference>
<keyword evidence="4" id="KW-1185">Reference proteome</keyword>
<feature type="transmembrane region" description="Helical" evidence="1">
    <location>
        <begin position="12"/>
        <end position="31"/>
    </location>
</feature>
<dbReference type="PANTHER" id="PTHR30336">
    <property type="entry name" value="INNER MEMBRANE PROTEIN, PROBABLE PERMEASE"/>
    <property type="match status" value="1"/>
</dbReference>
<dbReference type="Gene3D" id="3.40.50.620">
    <property type="entry name" value="HUPs"/>
    <property type="match status" value="1"/>
</dbReference>
<evidence type="ECO:0000313" key="3">
    <source>
        <dbReference type="EMBL" id="CAK9044600.1"/>
    </source>
</evidence>
<protein>
    <recommendedName>
        <fullName evidence="2">DUF218 domain-containing protein</fullName>
    </recommendedName>
</protein>
<accession>A0ABP0M2X9</accession>
<comment type="caution">
    <text evidence="3">The sequence shown here is derived from an EMBL/GenBank/DDBJ whole genome shotgun (WGS) entry which is preliminary data.</text>
</comment>
<dbReference type="CDD" id="cd06259">
    <property type="entry name" value="YdcF-like"/>
    <property type="match status" value="1"/>
</dbReference>
<dbReference type="InterPro" id="IPR051599">
    <property type="entry name" value="Cell_Envelope_Assoc"/>
</dbReference>
<dbReference type="InterPro" id="IPR014729">
    <property type="entry name" value="Rossmann-like_a/b/a_fold"/>
</dbReference>
<gene>
    <name evidence="3" type="ORF">SCF082_LOCUS25317</name>
</gene>
<proteinExistence type="predicted"/>
<organism evidence="3 4">
    <name type="scientific">Durusdinium trenchii</name>
    <dbReference type="NCBI Taxonomy" id="1381693"/>
    <lineage>
        <taxon>Eukaryota</taxon>
        <taxon>Sar</taxon>
        <taxon>Alveolata</taxon>
        <taxon>Dinophyceae</taxon>
        <taxon>Suessiales</taxon>
        <taxon>Symbiodiniaceae</taxon>
        <taxon>Durusdinium</taxon>
    </lineage>
</organism>
<sequence>MWHYFRIQKTPMYVLAAGSLGGLALLLIHMFNASPGQEPPLVAVVPGGGLTLDGLPTKWVQRRLQEAARVYFEQQKAGRKVQVVLLSGGTTHKPMPRDPHSGFQVYEAEGGARWLIREHKVPPEDVFEENWSLDTIANAFMLRTTHTDPAGWTKLLVINNAFHMPRTKEIFIKVFGLPPLPNGQYSLDFLEVPDEGVEPDALESRRAREAKSLASFRQRSASISSMQQMHAFLFTEHMAYSSKRLLKDREPVDPKVAESY</sequence>
<dbReference type="InterPro" id="IPR003848">
    <property type="entry name" value="DUF218"/>
</dbReference>
<dbReference type="EMBL" id="CAXAMM010018891">
    <property type="protein sequence ID" value="CAK9044600.1"/>
    <property type="molecule type" value="Genomic_DNA"/>
</dbReference>
<keyword evidence="1" id="KW-0472">Membrane</keyword>
<dbReference type="Pfam" id="PF02698">
    <property type="entry name" value="DUF218"/>
    <property type="match status" value="1"/>
</dbReference>
<reference evidence="3 4" key="1">
    <citation type="submission" date="2024-02" db="EMBL/GenBank/DDBJ databases">
        <authorList>
            <person name="Chen Y."/>
            <person name="Shah S."/>
            <person name="Dougan E. K."/>
            <person name="Thang M."/>
            <person name="Chan C."/>
        </authorList>
    </citation>
    <scope>NUCLEOTIDE SEQUENCE [LARGE SCALE GENOMIC DNA]</scope>
</reference>
<evidence type="ECO:0000259" key="2">
    <source>
        <dbReference type="Pfam" id="PF02698"/>
    </source>
</evidence>
<feature type="domain" description="DUF218" evidence="2">
    <location>
        <begin position="42"/>
        <end position="182"/>
    </location>
</feature>
<keyword evidence="1" id="KW-1133">Transmembrane helix</keyword>
<name>A0ABP0M2X9_9DINO</name>
<evidence type="ECO:0000256" key="1">
    <source>
        <dbReference type="SAM" id="Phobius"/>
    </source>
</evidence>
<keyword evidence="1" id="KW-0812">Transmembrane</keyword>
<evidence type="ECO:0000313" key="4">
    <source>
        <dbReference type="Proteomes" id="UP001642464"/>
    </source>
</evidence>
<dbReference type="PANTHER" id="PTHR30336:SF20">
    <property type="entry name" value="DUF218 DOMAIN-CONTAINING PROTEIN"/>
    <property type="match status" value="1"/>
</dbReference>